<sequence>MAMKEKLVIQLFEEDEILDERVVNTGYGIPRLISEPEKTKSYDQIQEGMVKIPSGTFTLKVTNGDQFIPYPLQGYPKKIQLSSFLMDKHPVTNVQFKEFIDATGYWPTDDHRFLAHWENGRIPSGKENYPVVM</sequence>
<organism evidence="2 3">
    <name type="scientific">Citricoccus parietis</name>
    <dbReference type="NCBI Taxonomy" id="592307"/>
    <lineage>
        <taxon>Bacteria</taxon>
        <taxon>Bacillati</taxon>
        <taxon>Actinomycetota</taxon>
        <taxon>Actinomycetes</taxon>
        <taxon>Micrococcales</taxon>
        <taxon>Micrococcaceae</taxon>
        <taxon>Citricoccus</taxon>
    </lineage>
</organism>
<dbReference type="EMBL" id="JBHMFI010000019">
    <property type="protein sequence ID" value="MFB9075170.1"/>
    <property type="molecule type" value="Genomic_DNA"/>
</dbReference>
<reference evidence="2 3" key="1">
    <citation type="submission" date="2024-09" db="EMBL/GenBank/DDBJ databases">
        <authorList>
            <person name="Sun Q."/>
            <person name="Mori K."/>
        </authorList>
    </citation>
    <scope>NUCLEOTIDE SEQUENCE [LARGE SCALE GENOMIC DNA]</scope>
    <source>
        <strain evidence="2 3">CCM 7609</strain>
    </source>
</reference>
<dbReference type="Pfam" id="PF03781">
    <property type="entry name" value="FGE-sulfatase"/>
    <property type="match status" value="1"/>
</dbReference>
<evidence type="ECO:0000259" key="1">
    <source>
        <dbReference type="Pfam" id="PF03781"/>
    </source>
</evidence>
<dbReference type="InterPro" id="IPR016187">
    <property type="entry name" value="CTDL_fold"/>
</dbReference>
<proteinExistence type="predicted"/>
<gene>
    <name evidence="2" type="ORF">ACFFX0_29930</name>
</gene>
<name>A0ABV5G883_9MICC</name>
<protein>
    <submittedName>
        <fullName evidence="2">SUMF1/EgtB/PvdO family nonheme iron enzyme</fullName>
    </submittedName>
</protein>
<dbReference type="InterPro" id="IPR042095">
    <property type="entry name" value="SUMF_sf"/>
</dbReference>
<dbReference type="SUPFAM" id="SSF56436">
    <property type="entry name" value="C-type lectin-like"/>
    <property type="match status" value="1"/>
</dbReference>
<evidence type="ECO:0000313" key="3">
    <source>
        <dbReference type="Proteomes" id="UP001589575"/>
    </source>
</evidence>
<dbReference type="Gene3D" id="3.90.1580.10">
    <property type="entry name" value="paralog of FGE (formylglycine-generating enzyme)"/>
    <property type="match status" value="1"/>
</dbReference>
<comment type="caution">
    <text evidence="2">The sequence shown here is derived from an EMBL/GenBank/DDBJ whole genome shotgun (WGS) entry which is preliminary data.</text>
</comment>
<dbReference type="Proteomes" id="UP001589575">
    <property type="component" value="Unassembled WGS sequence"/>
</dbReference>
<evidence type="ECO:0000313" key="2">
    <source>
        <dbReference type="EMBL" id="MFB9075170.1"/>
    </source>
</evidence>
<keyword evidence="3" id="KW-1185">Reference proteome</keyword>
<feature type="domain" description="Sulfatase-modifying factor enzyme-like" evidence="1">
    <location>
        <begin position="47"/>
        <end position="119"/>
    </location>
</feature>
<accession>A0ABV5G883</accession>
<dbReference type="InterPro" id="IPR005532">
    <property type="entry name" value="SUMF_dom"/>
</dbReference>